<name>A0A937XAG1_UNCEI</name>
<accession>A0A937XAG1</accession>
<feature type="transmembrane region" description="Helical" evidence="2">
    <location>
        <begin position="262"/>
        <end position="279"/>
    </location>
</feature>
<evidence type="ECO:0000256" key="2">
    <source>
        <dbReference type="SAM" id="Phobius"/>
    </source>
</evidence>
<proteinExistence type="predicted"/>
<protein>
    <submittedName>
        <fullName evidence="4">Phosphatase PAP2 family protein</fullName>
    </submittedName>
</protein>
<gene>
    <name evidence="4" type="ORF">FJY75_05195</name>
</gene>
<feature type="region of interest" description="Disordered" evidence="1">
    <location>
        <begin position="291"/>
        <end position="315"/>
    </location>
</feature>
<feature type="transmembrane region" description="Helical" evidence="2">
    <location>
        <begin position="153"/>
        <end position="175"/>
    </location>
</feature>
<keyword evidence="2" id="KW-0472">Membrane</keyword>
<reference evidence="4" key="1">
    <citation type="submission" date="2019-03" db="EMBL/GenBank/DDBJ databases">
        <title>Lake Tanganyika Metagenome-Assembled Genomes (MAGs).</title>
        <authorList>
            <person name="Tran P."/>
        </authorList>
    </citation>
    <scope>NUCLEOTIDE SEQUENCE</scope>
    <source>
        <strain evidence="4">M_DeepCast_400m_m2_100</strain>
    </source>
</reference>
<dbReference type="InterPro" id="IPR036938">
    <property type="entry name" value="PAP2/HPO_sf"/>
</dbReference>
<keyword evidence="2" id="KW-1133">Transmembrane helix</keyword>
<feature type="transmembrane region" description="Helical" evidence="2">
    <location>
        <begin position="126"/>
        <end position="146"/>
    </location>
</feature>
<dbReference type="AlphaFoldDB" id="A0A937XAG1"/>
<evidence type="ECO:0000313" key="4">
    <source>
        <dbReference type="EMBL" id="MBM3317227.1"/>
    </source>
</evidence>
<dbReference type="SUPFAM" id="SSF48317">
    <property type="entry name" value="Acid phosphatase/Vanadium-dependent haloperoxidase"/>
    <property type="match status" value="1"/>
</dbReference>
<dbReference type="Gene3D" id="1.20.144.10">
    <property type="entry name" value="Phosphatidic acid phosphatase type 2/haloperoxidase"/>
    <property type="match status" value="1"/>
</dbReference>
<evidence type="ECO:0000256" key="1">
    <source>
        <dbReference type="SAM" id="MobiDB-lite"/>
    </source>
</evidence>
<evidence type="ECO:0000313" key="5">
    <source>
        <dbReference type="Proteomes" id="UP000748308"/>
    </source>
</evidence>
<feature type="transmembrane region" description="Helical" evidence="2">
    <location>
        <begin position="12"/>
        <end position="28"/>
    </location>
</feature>
<feature type="transmembrane region" description="Helical" evidence="2">
    <location>
        <begin position="210"/>
        <end position="229"/>
    </location>
</feature>
<dbReference type="InterPro" id="IPR026841">
    <property type="entry name" value="Aur1/Ipt1"/>
</dbReference>
<dbReference type="EMBL" id="VGIY01000093">
    <property type="protein sequence ID" value="MBM3317227.1"/>
    <property type="molecule type" value="Genomic_DNA"/>
</dbReference>
<sequence>MSGGRGHLPGDILALFYLGVTGLLVLVSPARSALLPGFIAAHFGLLGLTIALRWAPRDGNPWVRFLRYTYPLAALPFFYGGVQHLSRLVTSGYHDEAMIRLEAICFLCQPSQLLHQWLPWLPLSEFLHFTYALYILLVPIAALLLLGLRRHEALKLFTTSVLGTFFFCYLVFTFFPVKGPFEHIGPIDPAAKGMLFPQLVHGLLTRGSSIGTAFPSSHVAVAVTIWWVTRPYVGRWQILFLVAAAGIFAGTVYGGYHYALDSLAGLAVGVAGGIFWPRAHGWLCRRLDRSASGHGRPGVRASGPEEAEEEMRARA</sequence>
<feature type="domain" description="Inositolphosphotransferase Aur1/Ipt1" evidence="3">
    <location>
        <begin position="113"/>
        <end position="272"/>
    </location>
</feature>
<feature type="transmembrane region" description="Helical" evidence="2">
    <location>
        <begin position="236"/>
        <end position="256"/>
    </location>
</feature>
<dbReference type="Pfam" id="PF14378">
    <property type="entry name" value="PAP2_3"/>
    <property type="match status" value="1"/>
</dbReference>
<comment type="caution">
    <text evidence="4">The sequence shown here is derived from an EMBL/GenBank/DDBJ whole genome shotgun (WGS) entry which is preliminary data.</text>
</comment>
<organism evidence="4 5">
    <name type="scientific">Eiseniibacteriota bacterium</name>
    <dbReference type="NCBI Taxonomy" id="2212470"/>
    <lineage>
        <taxon>Bacteria</taxon>
        <taxon>Candidatus Eiseniibacteriota</taxon>
    </lineage>
</organism>
<dbReference type="GO" id="GO:0016020">
    <property type="term" value="C:membrane"/>
    <property type="evidence" value="ECO:0007669"/>
    <property type="project" value="UniProtKB-SubCell"/>
</dbReference>
<keyword evidence="2" id="KW-0812">Transmembrane</keyword>
<evidence type="ECO:0000259" key="3">
    <source>
        <dbReference type="Pfam" id="PF14378"/>
    </source>
</evidence>
<dbReference type="Proteomes" id="UP000748308">
    <property type="component" value="Unassembled WGS sequence"/>
</dbReference>
<feature type="transmembrane region" description="Helical" evidence="2">
    <location>
        <begin position="34"/>
        <end position="53"/>
    </location>
</feature>